<sequence>MPIVSVIIPVYNDADVLGRAIESVLAQTLEDFEMIVVDDASSDEPESVLSKYTDYRIRYLVHEQNLGGSAARNTGIKAASGDYIAFLDADDEWFPNKLAKQIQVLADQSNEFVGICCDFEHNRGYLIAEAVDQFLTKSDRGGEERHLGERILARQIALGGASSILLTRDAAMSIDGFDESFQRHQDWEFMIRLSKFGRICYLNEELFRKHETDPPDPETVERSKKVFFEKFKTDIDKAEENGYPVRARHRLELAKCFISDGQFYEGTKRLNVKDINSIQAFFELGYSTLRGLRRYRRGNTV</sequence>
<dbReference type="RefSeq" id="WP_276304187.1">
    <property type="nucleotide sequence ID" value="NZ_CP119992.1"/>
</dbReference>
<dbReference type="CDD" id="cd00761">
    <property type="entry name" value="Glyco_tranf_GTA_type"/>
    <property type="match status" value="1"/>
</dbReference>
<dbReference type="EMBL" id="JBHTBF010000002">
    <property type="protein sequence ID" value="MFC7316550.1"/>
    <property type="molecule type" value="Genomic_DNA"/>
</dbReference>
<evidence type="ECO:0000259" key="1">
    <source>
        <dbReference type="Pfam" id="PF00535"/>
    </source>
</evidence>
<dbReference type="AlphaFoldDB" id="A0ABD6A8Q6"/>
<dbReference type="GeneID" id="79316811"/>
<gene>
    <name evidence="2" type="ORF">ACFQPE_07015</name>
</gene>
<feature type="domain" description="Glycosyltransferase 2-like" evidence="1">
    <location>
        <begin position="5"/>
        <end position="114"/>
    </location>
</feature>
<dbReference type="Proteomes" id="UP001596547">
    <property type="component" value="Unassembled WGS sequence"/>
</dbReference>
<dbReference type="PANTHER" id="PTHR43685:SF2">
    <property type="entry name" value="GLYCOSYLTRANSFERASE 2-LIKE DOMAIN-CONTAINING PROTEIN"/>
    <property type="match status" value="1"/>
</dbReference>
<keyword evidence="3" id="KW-1185">Reference proteome</keyword>
<dbReference type="InterPro" id="IPR001173">
    <property type="entry name" value="Glyco_trans_2-like"/>
</dbReference>
<dbReference type="InterPro" id="IPR050834">
    <property type="entry name" value="Glycosyltransf_2"/>
</dbReference>
<protein>
    <submittedName>
        <fullName evidence="2">Glycosyltransferase family 2 protein</fullName>
    </submittedName>
</protein>
<dbReference type="PANTHER" id="PTHR43685">
    <property type="entry name" value="GLYCOSYLTRANSFERASE"/>
    <property type="match status" value="1"/>
</dbReference>
<dbReference type="Pfam" id="PF00535">
    <property type="entry name" value="Glycos_transf_2"/>
    <property type="match status" value="1"/>
</dbReference>
<dbReference type="InterPro" id="IPR029044">
    <property type="entry name" value="Nucleotide-diphossugar_trans"/>
</dbReference>
<organism evidence="2 3">
    <name type="scientific">Halomarina halobia</name>
    <dbReference type="NCBI Taxonomy" id="3033386"/>
    <lineage>
        <taxon>Archaea</taxon>
        <taxon>Methanobacteriati</taxon>
        <taxon>Methanobacteriota</taxon>
        <taxon>Stenosarchaea group</taxon>
        <taxon>Halobacteria</taxon>
        <taxon>Halobacteriales</taxon>
        <taxon>Natronomonadaceae</taxon>
        <taxon>Halomarina</taxon>
    </lineage>
</organism>
<proteinExistence type="predicted"/>
<name>A0ABD6A8Q6_9EURY</name>
<dbReference type="Gene3D" id="3.90.550.10">
    <property type="entry name" value="Spore Coat Polysaccharide Biosynthesis Protein SpsA, Chain A"/>
    <property type="match status" value="1"/>
</dbReference>
<evidence type="ECO:0000313" key="2">
    <source>
        <dbReference type="EMBL" id="MFC7316550.1"/>
    </source>
</evidence>
<evidence type="ECO:0000313" key="3">
    <source>
        <dbReference type="Proteomes" id="UP001596547"/>
    </source>
</evidence>
<accession>A0ABD6A8Q6</accession>
<reference evidence="2 3" key="1">
    <citation type="journal article" date="2019" name="Int. J. Syst. Evol. Microbiol.">
        <title>The Global Catalogue of Microorganisms (GCM) 10K type strain sequencing project: providing services to taxonomists for standard genome sequencing and annotation.</title>
        <authorList>
            <consortium name="The Broad Institute Genomics Platform"/>
            <consortium name="The Broad Institute Genome Sequencing Center for Infectious Disease"/>
            <person name="Wu L."/>
            <person name="Ma J."/>
        </authorList>
    </citation>
    <scope>NUCLEOTIDE SEQUENCE [LARGE SCALE GENOMIC DNA]</scope>
    <source>
        <strain evidence="2 3">PSR21</strain>
    </source>
</reference>
<dbReference type="SUPFAM" id="SSF53448">
    <property type="entry name" value="Nucleotide-diphospho-sugar transferases"/>
    <property type="match status" value="1"/>
</dbReference>
<comment type="caution">
    <text evidence="2">The sequence shown here is derived from an EMBL/GenBank/DDBJ whole genome shotgun (WGS) entry which is preliminary data.</text>
</comment>